<dbReference type="InterPro" id="IPR005829">
    <property type="entry name" value="Sugar_transporter_CS"/>
</dbReference>
<evidence type="ECO:0000313" key="9">
    <source>
        <dbReference type="Proteomes" id="UP001164726"/>
    </source>
</evidence>
<keyword evidence="9" id="KW-1185">Reference proteome</keyword>
<feature type="transmembrane region" description="Helical" evidence="6">
    <location>
        <begin position="381"/>
        <end position="404"/>
    </location>
</feature>
<feature type="transmembrane region" description="Helical" evidence="6">
    <location>
        <begin position="142"/>
        <end position="170"/>
    </location>
</feature>
<evidence type="ECO:0000313" key="8">
    <source>
        <dbReference type="EMBL" id="WAA11912.1"/>
    </source>
</evidence>
<feature type="domain" description="Major facilitator superfamily (MFS) profile" evidence="7">
    <location>
        <begin position="17"/>
        <end position="410"/>
    </location>
</feature>
<feature type="transmembrane region" description="Helical" evidence="6">
    <location>
        <begin position="107"/>
        <end position="130"/>
    </location>
</feature>
<evidence type="ECO:0000256" key="4">
    <source>
        <dbReference type="ARBA" id="ARBA00022989"/>
    </source>
</evidence>
<dbReference type="RefSeq" id="WP_275420037.1">
    <property type="nucleotide sequence ID" value="NZ_CP106877.1"/>
</dbReference>
<feature type="transmembrane region" description="Helical" evidence="6">
    <location>
        <begin position="176"/>
        <end position="196"/>
    </location>
</feature>
<dbReference type="PANTHER" id="PTHR23520">
    <property type="entry name" value="TRANSPORTER, PUTATIVE (AFU_ORTHOLOGUE AFUA_3G04000)-RELATED"/>
    <property type="match status" value="1"/>
</dbReference>
<dbReference type="Pfam" id="PF07690">
    <property type="entry name" value="MFS_1"/>
    <property type="match status" value="2"/>
</dbReference>
<dbReference type="Gene3D" id="1.20.1250.20">
    <property type="entry name" value="MFS general substrate transporter like domains"/>
    <property type="match status" value="2"/>
</dbReference>
<organism evidence="8 9">
    <name type="scientific">Fervidibacillus halotolerans</name>
    <dbReference type="NCBI Taxonomy" id="2980027"/>
    <lineage>
        <taxon>Bacteria</taxon>
        <taxon>Bacillati</taxon>
        <taxon>Bacillota</taxon>
        <taxon>Bacilli</taxon>
        <taxon>Bacillales</taxon>
        <taxon>Bacillaceae</taxon>
        <taxon>Fervidibacillus</taxon>
    </lineage>
</organism>
<feature type="transmembrane region" description="Helical" evidence="6">
    <location>
        <begin position="83"/>
        <end position="101"/>
    </location>
</feature>
<keyword evidence="2" id="KW-0813">Transport</keyword>
<feature type="transmembrane region" description="Helical" evidence="6">
    <location>
        <begin position="54"/>
        <end position="74"/>
    </location>
</feature>
<protein>
    <submittedName>
        <fullName evidence="8">MFS transporter</fullName>
    </submittedName>
</protein>
<feature type="transmembrane region" description="Helical" evidence="6">
    <location>
        <begin position="20"/>
        <end position="42"/>
    </location>
</feature>
<name>A0A9E8RZR7_9BACI</name>
<accession>A0A9E8RZR7</accession>
<keyword evidence="3 6" id="KW-0812">Transmembrane</keyword>
<evidence type="ECO:0000259" key="7">
    <source>
        <dbReference type="PROSITE" id="PS50850"/>
    </source>
</evidence>
<evidence type="ECO:0000256" key="5">
    <source>
        <dbReference type="ARBA" id="ARBA00023136"/>
    </source>
</evidence>
<dbReference type="SUPFAM" id="SSF103473">
    <property type="entry name" value="MFS general substrate transporter"/>
    <property type="match status" value="1"/>
</dbReference>
<dbReference type="PROSITE" id="PS50850">
    <property type="entry name" value="MFS"/>
    <property type="match status" value="1"/>
</dbReference>
<proteinExistence type="predicted"/>
<dbReference type="InterPro" id="IPR011701">
    <property type="entry name" value="MFS"/>
</dbReference>
<keyword evidence="5 6" id="KW-0472">Membrane</keyword>
<feature type="transmembrane region" description="Helical" evidence="6">
    <location>
        <begin position="263"/>
        <end position="286"/>
    </location>
</feature>
<feature type="transmembrane region" description="Helical" evidence="6">
    <location>
        <begin position="227"/>
        <end position="251"/>
    </location>
</feature>
<dbReference type="Proteomes" id="UP001164726">
    <property type="component" value="Chromosome"/>
</dbReference>
<evidence type="ECO:0000256" key="2">
    <source>
        <dbReference type="ARBA" id="ARBA00022448"/>
    </source>
</evidence>
<dbReference type="PROSITE" id="PS00216">
    <property type="entry name" value="SUGAR_TRANSPORT_1"/>
    <property type="match status" value="1"/>
</dbReference>
<comment type="subcellular location">
    <subcellularLocation>
        <location evidence="1">Cell membrane</location>
        <topology evidence="1">Multi-pass membrane protein</topology>
    </subcellularLocation>
</comment>
<sequence>MTYFLQWKTRYHGYNKNIKYAILATLLSQTGFGIYMVIYNFYIRELGYSHMVNGEIISLTSLGTALALVPAGLLSDQFGRKKAMIFGIALSSFLLFFRGILEARIILEVFGFLTGVFVAFLQVSAIPWLAENSQPSERVYLFSLYSAVMTAAYVVGSLLGGFLTDIFLLFTSPLLSIRYTLIIGSAIYFTSFFFVIRLKEKKRERKERNRSFTLRDFFRGNRNGLKIIGLFAISQVLIGFGSGLVIPYLNLYFADRFGASNSVIGLIISLGQAVTAFAMIIGPAVVQRVGEVRAVVYLQLLSLPFLFLTAFTQNLFLAAFGFLFRQALMNAGNPIQSSLIMGNVQDSMKGLANSINQMVFNLGWALMGPVSTSIVMDSGPYWGYAKVFSITATLYFIASLYFYFVFRKTKTDQETVLDER</sequence>
<evidence type="ECO:0000256" key="6">
    <source>
        <dbReference type="SAM" id="Phobius"/>
    </source>
</evidence>
<keyword evidence="4 6" id="KW-1133">Transmembrane helix</keyword>
<dbReference type="InterPro" id="IPR020846">
    <property type="entry name" value="MFS_dom"/>
</dbReference>
<dbReference type="PANTHER" id="PTHR23520:SF5">
    <property type="entry name" value="TRANSPORTER, PUTATIVE (AFU_ORTHOLOGUE AFUA_3G04000)-RELATED"/>
    <property type="match status" value="1"/>
</dbReference>
<dbReference type="KEGG" id="fhl:OE105_09995"/>
<evidence type="ECO:0000256" key="3">
    <source>
        <dbReference type="ARBA" id="ARBA00022692"/>
    </source>
</evidence>
<gene>
    <name evidence="8" type="ORF">OE105_09995</name>
</gene>
<feature type="transmembrane region" description="Helical" evidence="6">
    <location>
        <begin position="298"/>
        <end position="324"/>
    </location>
</feature>
<dbReference type="AlphaFoldDB" id="A0A9E8RZR7"/>
<dbReference type="GO" id="GO:0022857">
    <property type="term" value="F:transmembrane transporter activity"/>
    <property type="evidence" value="ECO:0007669"/>
    <property type="project" value="InterPro"/>
</dbReference>
<dbReference type="InterPro" id="IPR036259">
    <property type="entry name" value="MFS_trans_sf"/>
</dbReference>
<dbReference type="GO" id="GO:0005886">
    <property type="term" value="C:plasma membrane"/>
    <property type="evidence" value="ECO:0007669"/>
    <property type="project" value="UniProtKB-SubCell"/>
</dbReference>
<dbReference type="EMBL" id="CP106877">
    <property type="protein sequence ID" value="WAA11912.1"/>
    <property type="molecule type" value="Genomic_DNA"/>
</dbReference>
<reference evidence="8" key="1">
    <citation type="submission" date="2022-09" db="EMBL/GenBank/DDBJ databases">
        <title>Complete Genomes of Fervidibacillus albus and Fervidibacillus halotolerans isolated from tidal flat sediments.</title>
        <authorList>
            <person name="Kwon K.K."/>
            <person name="Yang S.-H."/>
            <person name="Park M.J."/>
            <person name="Oh H.-M."/>
        </authorList>
    </citation>
    <scope>NUCLEOTIDE SEQUENCE</scope>
    <source>
        <strain evidence="8">MEBiC13594</strain>
    </source>
</reference>
<evidence type="ECO:0000256" key="1">
    <source>
        <dbReference type="ARBA" id="ARBA00004651"/>
    </source>
</evidence>